<reference evidence="1 2" key="1">
    <citation type="submission" date="2017-05" db="EMBL/GenBank/DDBJ databases">
        <authorList>
            <person name="Varghese N."/>
            <person name="Submissions S."/>
        </authorList>
    </citation>
    <scope>NUCLEOTIDE SEQUENCE [LARGE SCALE GENOMIC DNA]</scope>
    <source>
        <strain evidence="1 2">DSM 45474</strain>
    </source>
</reference>
<organism evidence="1 2">
    <name type="scientific">Melghirimyces algeriensis</name>
    <dbReference type="NCBI Taxonomy" id="910412"/>
    <lineage>
        <taxon>Bacteria</taxon>
        <taxon>Bacillati</taxon>
        <taxon>Bacillota</taxon>
        <taxon>Bacilli</taxon>
        <taxon>Bacillales</taxon>
        <taxon>Thermoactinomycetaceae</taxon>
        <taxon>Melghirimyces</taxon>
    </lineage>
</organism>
<accession>A0A521E0I6</accession>
<protein>
    <recommendedName>
        <fullName evidence="3">AAA domain (Dynein-related subfamily)</fullName>
    </recommendedName>
</protein>
<name>A0A521E0I6_9BACL</name>
<proteinExistence type="predicted"/>
<dbReference type="OrthoDB" id="9781481at2"/>
<keyword evidence="2" id="KW-1185">Reference proteome</keyword>
<gene>
    <name evidence="1" type="ORF">SAMN06264849_10783</name>
</gene>
<dbReference type="SUPFAM" id="SSF52540">
    <property type="entry name" value="P-loop containing nucleoside triphosphate hydrolases"/>
    <property type="match status" value="1"/>
</dbReference>
<dbReference type="InterPro" id="IPR027417">
    <property type="entry name" value="P-loop_NTPase"/>
</dbReference>
<evidence type="ECO:0008006" key="3">
    <source>
        <dbReference type="Google" id="ProtNLM"/>
    </source>
</evidence>
<dbReference type="Proteomes" id="UP000315636">
    <property type="component" value="Unassembled WGS sequence"/>
</dbReference>
<dbReference type="AlphaFoldDB" id="A0A521E0I6"/>
<dbReference type="RefSeq" id="WP_142505889.1">
    <property type="nucleotide sequence ID" value="NZ_FXTI01000007.1"/>
</dbReference>
<sequence length="652" mass="75381">MSHNRWDTDMVGVLAEEGFVKEQIGKEAVFVNSQNVIQFYVRLISQPPASFPDQELITCYGDALEEKWGFEDPIHQHPMIREQELRSFLKDSLIVFHVQTTGLPGRTQFYVGTHLRLIGKTDRFHPNQFFVPLPVFSQESHGITFEEFLNRLMNQKYLGHIEHISKEPNDTPPFILWKDPGEHFKVLGEFTFHHYAYGGFRYYGEDIRMMDMTTDWSHHSYLNELNLENIALVTKEVCQEISDALKEAPPIKQQKVNAIEELDQTQQQVAVTVPTETATIADKETNFLADFVQLTKDQGLLYDETDLYNFHTAMKSSNLVILAGMSGTGKSCLVQTYSRALGLEDHQLAFISVRPDWSDDTDLIGYTDMLHKVYRPGDSGLINVLRDAAKEENRDKLYLVCFDEMNLSRVEHYFSQFLSVLEKEHNRELRLYNDDLTQCLYNSTLYPPTIPIGDNVLFVGTVNLDESTYHFSDKVLDRANVIRLHVMPFHLLKELEQRKQTVHHANRTLPEISLSTYQSFQKEDHLNGLTERELEFLWTCHEAIQQVNNNIGIGPRIVRQIGRYLNNVPKHGPLNRQNALDLQVVQRIVTKIRGPEDLLCDLLGRYNRQTGKVSDSPLLNILDDFRDISFFTETRKALQHKTKELEINGYTV</sequence>
<evidence type="ECO:0000313" key="2">
    <source>
        <dbReference type="Proteomes" id="UP000315636"/>
    </source>
</evidence>
<dbReference type="EMBL" id="FXTI01000007">
    <property type="protein sequence ID" value="SMO77345.1"/>
    <property type="molecule type" value="Genomic_DNA"/>
</dbReference>
<dbReference type="Gene3D" id="3.40.50.300">
    <property type="entry name" value="P-loop containing nucleotide triphosphate hydrolases"/>
    <property type="match status" value="1"/>
</dbReference>
<evidence type="ECO:0000313" key="1">
    <source>
        <dbReference type="EMBL" id="SMO77345.1"/>
    </source>
</evidence>